<feature type="binding site" evidence="8">
    <location>
        <position position="303"/>
    </location>
    <ligand>
        <name>Zn(2+)</name>
        <dbReference type="ChEBI" id="CHEBI:29105"/>
        <label>2</label>
    </ligand>
</feature>
<dbReference type="Gene3D" id="3.30.40.10">
    <property type="entry name" value="Zinc/RING finger domain, C3HC4 (zinc finger)"/>
    <property type="match status" value="1"/>
</dbReference>
<evidence type="ECO:0000313" key="13">
    <source>
        <dbReference type="EnsemblMetazoa" id="XP_038056564.1"/>
    </source>
</evidence>
<keyword evidence="4 9" id="KW-0863">Zinc-finger</keyword>
<dbReference type="InterPro" id="IPR024610">
    <property type="entry name" value="ING_N_histone-binding"/>
</dbReference>
<dbReference type="SUPFAM" id="SSF57903">
    <property type="entry name" value="FYVE/PHD zinc finger"/>
    <property type="match status" value="1"/>
</dbReference>
<evidence type="ECO:0000256" key="10">
    <source>
        <dbReference type="RuleBase" id="RU361213"/>
    </source>
</evidence>
<feature type="compositionally biased region" description="Basic residues" evidence="11">
    <location>
        <begin position="254"/>
        <end position="263"/>
    </location>
</feature>
<feature type="binding site" evidence="8">
    <location>
        <position position="298"/>
    </location>
    <ligand>
        <name>Zn(2+)</name>
        <dbReference type="ChEBI" id="CHEBI:29105"/>
        <label>2</label>
    </ligand>
</feature>
<evidence type="ECO:0000256" key="3">
    <source>
        <dbReference type="ARBA" id="ARBA00022723"/>
    </source>
</evidence>
<evidence type="ECO:0000256" key="5">
    <source>
        <dbReference type="ARBA" id="ARBA00022833"/>
    </source>
</evidence>
<dbReference type="RefSeq" id="XP_038056564.1">
    <property type="nucleotide sequence ID" value="XM_038200636.1"/>
</dbReference>
<keyword evidence="5 8" id="KW-0862">Zinc</keyword>
<dbReference type="PROSITE" id="PS01359">
    <property type="entry name" value="ZF_PHD_1"/>
    <property type="match status" value="1"/>
</dbReference>
<dbReference type="InterPro" id="IPR042020">
    <property type="entry name" value="ING3_PHD"/>
</dbReference>
<dbReference type="CDD" id="cd16857">
    <property type="entry name" value="ING_ING1_2"/>
    <property type="match status" value="1"/>
</dbReference>
<feature type="site" description="Histone H3K4me3 binding" evidence="7">
    <location>
        <position position="284"/>
    </location>
</feature>
<feature type="site" description="Histone H3K4me3 binding" evidence="7">
    <location>
        <position position="299"/>
    </location>
</feature>
<dbReference type="GO" id="GO:0006325">
    <property type="term" value="P:chromatin organization"/>
    <property type="evidence" value="ECO:0007669"/>
    <property type="project" value="UniProtKB-KW"/>
</dbReference>
<dbReference type="FunFam" id="3.30.40.10:FF:000021">
    <property type="entry name" value="Inhibitor of growth 2b"/>
    <property type="match status" value="1"/>
</dbReference>
<comment type="subcellular location">
    <subcellularLocation>
        <location evidence="1 10">Nucleus</location>
    </subcellularLocation>
</comment>
<dbReference type="PROSITE" id="PS50016">
    <property type="entry name" value="ZF_PHD_2"/>
    <property type="match status" value="1"/>
</dbReference>
<feature type="binding site" evidence="8">
    <location>
        <position position="325"/>
    </location>
    <ligand>
        <name>Zn(2+)</name>
        <dbReference type="ChEBI" id="CHEBI:29105"/>
        <label>2</label>
    </ligand>
</feature>
<evidence type="ECO:0000256" key="6">
    <source>
        <dbReference type="ARBA" id="ARBA00023242"/>
    </source>
</evidence>
<dbReference type="GO" id="GO:0008270">
    <property type="term" value="F:zinc ion binding"/>
    <property type="evidence" value="ECO:0007669"/>
    <property type="project" value="UniProtKB-KW"/>
</dbReference>
<protein>
    <recommendedName>
        <fullName evidence="10">Inhibitor of growth protein</fullName>
    </recommendedName>
</protein>
<feature type="binding site" evidence="8">
    <location>
        <position position="285"/>
    </location>
    <ligand>
        <name>Zn(2+)</name>
        <dbReference type="ChEBI" id="CHEBI:29105"/>
        <label>1</label>
    </ligand>
</feature>
<evidence type="ECO:0000256" key="1">
    <source>
        <dbReference type="ARBA" id="ARBA00004123"/>
    </source>
</evidence>
<evidence type="ECO:0000256" key="11">
    <source>
        <dbReference type="SAM" id="MobiDB-lite"/>
    </source>
</evidence>
<dbReference type="PANTHER" id="PTHR10333">
    <property type="entry name" value="INHIBITOR OF GROWTH PROTEIN"/>
    <property type="match status" value="1"/>
</dbReference>
<evidence type="ECO:0000259" key="12">
    <source>
        <dbReference type="PROSITE" id="PS50016"/>
    </source>
</evidence>
<dbReference type="SMART" id="SM00249">
    <property type="entry name" value="PHD"/>
    <property type="match status" value="1"/>
</dbReference>
<evidence type="ECO:0000256" key="4">
    <source>
        <dbReference type="ARBA" id="ARBA00022771"/>
    </source>
</evidence>
<dbReference type="Pfam" id="PF12998">
    <property type="entry name" value="ING"/>
    <property type="match status" value="1"/>
</dbReference>
<comment type="function">
    <text evidence="10">Component of an histone acetyltransferase complex.</text>
</comment>
<dbReference type="InterPro" id="IPR019786">
    <property type="entry name" value="Zinc_finger_PHD-type_CS"/>
</dbReference>
<dbReference type="InterPro" id="IPR019787">
    <property type="entry name" value="Znf_PHD-finger"/>
</dbReference>
<feature type="site" description="Histone H3K4me3 binding" evidence="7">
    <location>
        <position position="295"/>
    </location>
</feature>
<reference evidence="13" key="1">
    <citation type="submission" date="2022-11" db="UniProtKB">
        <authorList>
            <consortium name="EnsemblMetazoa"/>
        </authorList>
    </citation>
    <scope>IDENTIFICATION</scope>
</reference>
<comment type="subunit">
    <text evidence="10">Component of an histone acetyltransferase complex. Interacts with H3K4me3 and to a lesser extent with H3K4me2.</text>
</comment>
<feature type="binding site" evidence="8">
    <location>
        <position position="287"/>
    </location>
    <ligand>
        <name>Zn(2+)</name>
        <dbReference type="ChEBI" id="CHEBI:29105"/>
        <label>1</label>
    </ligand>
</feature>
<feature type="region of interest" description="Disordered" evidence="11">
    <location>
        <begin position="223"/>
        <end position="275"/>
    </location>
</feature>
<feature type="domain" description="PHD-type" evidence="12">
    <location>
        <begin position="282"/>
        <end position="331"/>
    </location>
</feature>
<accession>A0A913ZYK6</accession>
<evidence type="ECO:0000313" key="14">
    <source>
        <dbReference type="Proteomes" id="UP000887568"/>
    </source>
</evidence>
<keyword evidence="14" id="KW-1185">Reference proteome</keyword>
<evidence type="ECO:0000256" key="8">
    <source>
        <dbReference type="PIRSR" id="PIRSR628651-51"/>
    </source>
</evidence>
<name>A0A913ZYK6_PATMI</name>
<keyword evidence="3 8" id="KW-0479">Metal-binding</keyword>
<evidence type="ECO:0000256" key="7">
    <source>
        <dbReference type="PIRSR" id="PIRSR628651-50"/>
    </source>
</evidence>
<dbReference type="OrthoDB" id="5411773at2759"/>
<feature type="binding site" evidence="8">
    <location>
        <position position="309"/>
    </location>
    <ligand>
        <name>Zn(2+)</name>
        <dbReference type="ChEBI" id="CHEBI:29105"/>
        <label>1</label>
    </ligand>
</feature>
<evidence type="ECO:0000256" key="2">
    <source>
        <dbReference type="ARBA" id="ARBA00010210"/>
    </source>
</evidence>
<comment type="similarity">
    <text evidence="2 10">Belongs to the ING family.</text>
</comment>
<feature type="binding site" evidence="8">
    <location>
        <position position="312"/>
    </location>
    <ligand>
        <name>Zn(2+)</name>
        <dbReference type="ChEBI" id="CHEBI:29105"/>
        <label>1</label>
    </ligand>
</feature>
<keyword evidence="6 10" id="KW-0539">Nucleus</keyword>
<dbReference type="AlphaFoldDB" id="A0A913ZYK6"/>
<dbReference type="PANTHER" id="PTHR10333:SF89">
    <property type="entry name" value="INHIBITOR OF GROWTH PROTEIN"/>
    <property type="match status" value="1"/>
</dbReference>
<dbReference type="EnsemblMetazoa" id="XM_038200636.1">
    <property type="protein sequence ID" value="XP_038056564.1"/>
    <property type="gene ID" value="LOC119728408"/>
</dbReference>
<organism evidence="13 14">
    <name type="scientific">Patiria miniata</name>
    <name type="common">Bat star</name>
    <name type="synonym">Asterina miniata</name>
    <dbReference type="NCBI Taxonomy" id="46514"/>
    <lineage>
        <taxon>Eukaryota</taxon>
        <taxon>Metazoa</taxon>
        <taxon>Echinodermata</taxon>
        <taxon>Eleutherozoa</taxon>
        <taxon>Asterozoa</taxon>
        <taxon>Asteroidea</taxon>
        <taxon>Valvatacea</taxon>
        <taxon>Valvatida</taxon>
        <taxon>Asterinidae</taxon>
        <taxon>Patiria</taxon>
    </lineage>
</organism>
<dbReference type="InterPro" id="IPR001965">
    <property type="entry name" value="Znf_PHD"/>
</dbReference>
<feature type="binding site" evidence="8">
    <location>
        <position position="328"/>
    </location>
    <ligand>
        <name>Zn(2+)</name>
        <dbReference type="ChEBI" id="CHEBI:29105"/>
        <label>2</label>
    </ligand>
</feature>
<keyword evidence="10" id="KW-0156">Chromatin regulator</keyword>
<dbReference type="InterPro" id="IPR013083">
    <property type="entry name" value="Znf_RING/FYVE/PHD"/>
</dbReference>
<proteinExistence type="inferred from homology"/>
<comment type="domain">
    <text evidence="10">The PHD-type zinc finger mediates the binding to H3K4me3.</text>
</comment>
<sequence>MSFTNLCVVCLKNLPKEHFPFRSYFFSFYQRSEEAMFGQGSLDTAKSTVYVEDYLDCIESLPNDLQRNVSQMREVDSLYQSILKEIHQHYETLSNKELDAAARRRCLLQMQHALVRSQELGDEKLHLASQIVELTENRLRQMETNSESLVIRERTEQRAQEASKVSIKSPYTKPGYTKPAYTKPGYTKQGYNKPGYGKPGYGKPGYGKATYNKVVKKVVEGNQEKAMKRPRRQRSHDNGKDKEIGVSTNEVVKPAKKKKRSKVNKAERAASPIDPPIDPNEPTYCLCNQVSYGEMVGCDNKDCPFEWFHFGCVGLTLKPKGKWYCPRCRPAQDAKKK</sequence>
<dbReference type="Gene3D" id="6.10.140.1740">
    <property type="match status" value="1"/>
</dbReference>
<dbReference type="GeneID" id="119728408"/>
<dbReference type="InterPro" id="IPR028651">
    <property type="entry name" value="ING_fam"/>
</dbReference>
<dbReference type="CDD" id="cd15585">
    <property type="entry name" value="PHD_ING3"/>
    <property type="match status" value="1"/>
</dbReference>
<evidence type="ECO:0000256" key="9">
    <source>
        <dbReference type="PROSITE-ProRule" id="PRU00146"/>
    </source>
</evidence>
<dbReference type="GO" id="GO:0005634">
    <property type="term" value="C:nucleus"/>
    <property type="evidence" value="ECO:0007669"/>
    <property type="project" value="UniProtKB-SubCell"/>
</dbReference>
<dbReference type="Proteomes" id="UP000887568">
    <property type="component" value="Unplaced"/>
</dbReference>
<feature type="compositionally biased region" description="Basic and acidic residues" evidence="11">
    <location>
        <begin position="235"/>
        <end position="244"/>
    </location>
</feature>
<dbReference type="GO" id="GO:0045893">
    <property type="term" value="P:positive regulation of DNA-templated transcription"/>
    <property type="evidence" value="ECO:0007669"/>
    <property type="project" value="TreeGrafter"/>
</dbReference>
<feature type="site" description="Histone H3K4me3 binding" evidence="7">
    <location>
        <position position="307"/>
    </location>
</feature>
<dbReference type="SMART" id="SM01408">
    <property type="entry name" value="ING"/>
    <property type="match status" value="1"/>
</dbReference>
<dbReference type="OMA" id="MREQGNQ"/>
<dbReference type="InterPro" id="IPR011011">
    <property type="entry name" value="Znf_FYVE_PHD"/>
</dbReference>